<dbReference type="SUPFAM" id="SSF51556">
    <property type="entry name" value="Metallo-dependent hydrolases"/>
    <property type="match status" value="1"/>
</dbReference>
<dbReference type="PANTHER" id="PTHR11113:SF14">
    <property type="entry name" value="N-ACETYLGLUCOSAMINE-6-PHOSPHATE DEACETYLASE"/>
    <property type="match status" value="1"/>
</dbReference>
<evidence type="ECO:0000313" key="3">
    <source>
        <dbReference type="EMBL" id="AIA89091.1"/>
    </source>
</evidence>
<dbReference type="AlphaFoldDB" id="A0A060C8K2"/>
<dbReference type="GO" id="GO:0008448">
    <property type="term" value="F:N-acetylglucosamine-6-phosphate deacetylase activity"/>
    <property type="evidence" value="ECO:0007669"/>
    <property type="project" value="TreeGrafter"/>
</dbReference>
<dbReference type="InterPro" id="IPR032466">
    <property type="entry name" value="Metal_Hydrolase"/>
</dbReference>
<dbReference type="PANTHER" id="PTHR11113">
    <property type="entry name" value="N-ACETYLGLUCOSAMINE-6-PHOSPHATE DEACETYLASE"/>
    <property type="match status" value="1"/>
</dbReference>
<evidence type="ECO:0000256" key="1">
    <source>
        <dbReference type="ARBA" id="ARBA00010716"/>
    </source>
</evidence>
<organism evidence="3">
    <name type="scientific">uncultured Rubrobacter sp</name>
    <dbReference type="NCBI Taxonomy" id="154337"/>
    <lineage>
        <taxon>Bacteria</taxon>
        <taxon>Bacillati</taxon>
        <taxon>Actinomycetota</taxon>
        <taxon>Rubrobacteria</taxon>
        <taxon>Rubrobacterales</taxon>
        <taxon>Rubrobacteraceae</taxon>
        <taxon>Rubrobacter</taxon>
        <taxon>environmental samples</taxon>
    </lineage>
</organism>
<protein>
    <submittedName>
        <fullName evidence="3">CAZy families CE9 protein</fullName>
    </submittedName>
</protein>
<accession>A0A060C8K2</accession>
<name>A0A060C8K2_9ACTN</name>
<dbReference type="GO" id="GO:0006046">
    <property type="term" value="P:N-acetylglucosamine catabolic process"/>
    <property type="evidence" value="ECO:0007669"/>
    <property type="project" value="TreeGrafter"/>
</dbReference>
<comment type="similarity">
    <text evidence="1">Belongs to the metallo-dependent hydrolases superfamily. NagA family.</text>
</comment>
<evidence type="ECO:0000256" key="2">
    <source>
        <dbReference type="ARBA" id="ARBA00022801"/>
    </source>
</evidence>
<dbReference type="Gene3D" id="3.20.20.140">
    <property type="entry name" value="Metal-dependent hydrolases"/>
    <property type="match status" value="1"/>
</dbReference>
<keyword evidence="2" id="KW-0378">Hydrolase</keyword>
<dbReference type="EMBL" id="KF121799">
    <property type="protein sequence ID" value="AIA89091.1"/>
    <property type="molecule type" value="Genomic_DNA"/>
</dbReference>
<sequence length="82" mass="8437">MIDLQVNGADGVEADGSSAHIERISRWSVATGVTAWLPTVVSADASLYPEVFDAFAGVDSTIGAAPLGLHLEGPFLSPARKG</sequence>
<proteinExistence type="inferred from homology"/>
<reference evidence="3" key="1">
    <citation type="journal article" date="2013" name="Environ. Microbiol.">
        <title>Seasonally variable intestinal metagenomes of the red palm weevil (Rhynchophorus ferrugineus).</title>
        <authorList>
            <person name="Jia S."/>
            <person name="Zhang X."/>
            <person name="Zhang G."/>
            <person name="Yin A."/>
            <person name="Zhang S."/>
            <person name="Li F."/>
            <person name="Wang L."/>
            <person name="Zhao D."/>
            <person name="Yun Q."/>
            <person name="Tala"/>
            <person name="Wang J."/>
            <person name="Sun G."/>
            <person name="Baabdullah M."/>
            <person name="Yu X."/>
            <person name="Hu S."/>
            <person name="Al-Mssallem I.S."/>
            <person name="Yu J."/>
        </authorList>
    </citation>
    <scope>NUCLEOTIDE SEQUENCE</scope>
</reference>
<feature type="non-terminal residue" evidence="3">
    <location>
        <position position="82"/>
    </location>
</feature>